<dbReference type="eggNOG" id="ENOG502S3SJ">
    <property type="taxonomic scope" value="Eukaryota"/>
</dbReference>
<accession>A0A093XK58</accession>
<evidence type="ECO:0000256" key="5">
    <source>
        <dbReference type="RuleBase" id="RU003953"/>
    </source>
</evidence>
<evidence type="ECO:0000256" key="2">
    <source>
        <dbReference type="ARBA" id="ARBA00022679"/>
    </source>
</evidence>
<feature type="domain" description="Poly A polymerase head" evidence="6">
    <location>
        <begin position="19"/>
        <end position="127"/>
    </location>
</feature>
<gene>
    <name evidence="7" type="ORF">GQ26_0220290</name>
</gene>
<dbReference type="SUPFAM" id="SSF81301">
    <property type="entry name" value="Nucleotidyltransferase"/>
    <property type="match status" value="1"/>
</dbReference>
<evidence type="ECO:0000313" key="7">
    <source>
        <dbReference type="EMBL" id="KFX45603.1"/>
    </source>
</evidence>
<dbReference type="PANTHER" id="PTHR13734:SF5">
    <property type="entry name" value="CCA TRNA NUCLEOTIDYLTRANSFERASE, MITOCHONDRIAL"/>
    <property type="match status" value="1"/>
</dbReference>
<dbReference type="EMBL" id="JPOX01000022">
    <property type="protein sequence ID" value="KFX45603.1"/>
    <property type="molecule type" value="Genomic_DNA"/>
</dbReference>
<keyword evidence="3 5" id="KW-0694">RNA-binding</keyword>
<dbReference type="GO" id="GO:0001680">
    <property type="term" value="P:tRNA 3'-terminal CCA addition"/>
    <property type="evidence" value="ECO:0007669"/>
    <property type="project" value="UniProtKB-ARBA"/>
</dbReference>
<dbReference type="InterPro" id="IPR002646">
    <property type="entry name" value="PolA_pol_head_dom"/>
</dbReference>
<dbReference type="Pfam" id="PF10521">
    <property type="entry name" value="Tti2"/>
    <property type="match status" value="1"/>
</dbReference>
<reference evidence="7" key="1">
    <citation type="journal article" date="2014" name="PLoS Genet.">
        <title>Signature Gene Expression Reveals Novel Clues to the Molecular Mechanisms of Dimorphic Transition in Penicillium marneffei.</title>
        <authorList>
            <person name="Yang E."/>
            <person name="Wang G."/>
            <person name="Cai J."/>
            <person name="Woo P.C."/>
            <person name="Lau S.K."/>
            <person name="Yuen K.-Y."/>
            <person name="Chow W.-N."/>
            <person name="Lin X."/>
        </authorList>
    </citation>
    <scope>NUCLEOTIDE SEQUENCE [LARGE SCALE GENOMIC DNA]</scope>
    <source>
        <strain evidence="7">PM1</strain>
    </source>
</reference>
<sequence>MTGLRFGTYLQEYLEESDNLKKYMNNKEFAFTDEMLKVHTIKANPEKSKHLETVTTRLFGLDIDLVNLRKETYTELSRNPQVEFGTAEEDALRRDATVNALFFNLNTSMLEDFTGLGLDDMERKLIRTPLEPYQTFKDDPLRVLRLIRFASRLGYHIDEKTQEAMQDEDIKKAFKLKISKERVGIEMEKTLRAEVARDNLRMENKIVNALKDAAELFKEVSALKSSVILNSIPGTAAEVRQHVGLQVRSWKKDWRLIVLMALLQEIAAGVESRKVFQEFDAFLSYLEKEDLLEVTELRPIANGKEVSAAFELPNGRWLASALEMLIRWQLLHPHNTDKDQALEIAMGIVDEFSGPVAGQLAPMENIRLAVRQSIQAGDLKEPVMLDENADHTSELISLYALWMDVSAHLAQDAVNENILATGHVLRNHPRETPLTEEDKKSAGEIYAWLARLSLPSSKFAASLEANYSANNKESGLSATLKAQQTTYTLAISCIRRLNDIVPILEVTNPDEIFLTLLSFTSPHDPWTTDTSLQDAVTVLQSYMEPERQLKCWAILERVCESKIRPIFAKTKNPSITASGRKNLHPLPQPRFDESLFDPEAKPWKHKDVYTTTVLEWILAQYTSSDINRLENQFHFYVPPILSLIDDESSSFKYRGCNLLIKFLTPIRESDSDLLRRTNLSSVFDDALTSCLLSLPTITPEDESLQLLGVAYPALLLTLKARCHTDRDTKLSQLATKQDDRTLYITRLITLLRDNVISSFHHVSSYSPASANEEISSLASFPYPRLSTFLLHQLAKLIQELGIHTTKYLQEIVPVVYSTLSNPFGTAYMPLLLAGIATTQAVILNGHPRIWRYRGDLLAAMCQCWINVTRDESSTKDSEQKLQLRNCEGGNFYKDWKRRGFRLSRAGG</sequence>
<name>A0A093XK58_TALMA</name>
<dbReference type="Gene3D" id="1.10.3090.10">
    <property type="entry name" value="cca-adding enzyme, domain 2"/>
    <property type="match status" value="1"/>
</dbReference>
<dbReference type="HOGENOM" id="CLU_011026_0_0_1"/>
<comment type="similarity">
    <text evidence="4">Belongs to the TTI2 family.</text>
</comment>
<evidence type="ECO:0000256" key="4">
    <source>
        <dbReference type="ARBA" id="ARBA00034736"/>
    </source>
</evidence>
<dbReference type="Gene3D" id="3.30.460.10">
    <property type="entry name" value="Beta Polymerase, domain 2"/>
    <property type="match status" value="1"/>
</dbReference>
<dbReference type="GO" id="GO:0110078">
    <property type="term" value="C:TTT Hsp90 cochaperone complex"/>
    <property type="evidence" value="ECO:0007669"/>
    <property type="project" value="InterPro"/>
</dbReference>
<comment type="similarity">
    <text evidence="1 5">Belongs to the tRNA nucleotidyltransferase/poly(A) polymerase family.</text>
</comment>
<evidence type="ECO:0000256" key="1">
    <source>
        <dbReference type="ARBA" id="ARBA00007265"/>
    </source>
</evidence>
<dbReference type="InterPro" id="IPR018870">
    <property type="entry name" value="Tti2"/>
</dbReference>
<comment type="caution">
    <text evidence="7">The sequence shown here is derived from an EMBL/GenBank/DDBJ whole genome shotgun (WGS) entry which is preliminary data.</text>
</comment>
<proteinExistence type="inferred from homology"/>
<dbReference type="GO" id="GO:0003723">
    <property type="term" value="F:RNA binding"/>
    <property type="evidence" value="ECO:0007669"/>
    <property type="project" value="UniProtKB-KW"/>
</dbReference>
<dbReference type="InterPro" id="IPR043519">
    <property type="entry name" value="NT_sf"/>
</dbReference>
<evidence type="ECO:0000256" key="3">
    <source>
        <dbReference type="ARBA" id="ARBA00022884"/>
    </source>
</evidence>
<dbReference type="SUPFAM" id="SSF81891">
    <property type="entry name" value="Poly A polymerase C-terminal region-like"/>
    <property type="match status" value="1"/>
</dbReference>
<dbReference type="PANTHER" id="PTHR13734">
    <property type="entry name" value="TRNA-NUCLEOTIDYLTRANSFERASE"/>
    <property type="match status" value="1"/>
</dbReference>
<dbReference type="SUPFAM" id="SSF48371">
    <property type="entry name" value="ARM repeat"/>
    <property type="match status" value="1"/>
</dbReference>
<dbReference type="GO" id="GO:0052929">
    <property type="term" value="F:ATP:3'-cytidine-cytidine-tRNA adenylyltransferase activity"/>
    <property type="evidence" value="ECO:0007669"/>
    <property type="project" value="TreeGrafter"/>
</dbReference>
<keyword evidence="2 5" id="KW-0808">Transferase</keyword>
<dbReference type="InterPro" id="IPR016024">
    <property type="entry name" value="ARM-type_fold"/>
</dbReference>
<dbReference type="AlphaFoldDB" id="A0A093XK58"/>
<organism evidence="7">
    <name type="scientific">Talaromyces marneffei PM1</name>
    <dbReference type="NCBI Taxonomy" id="1077442"/>
    <lineage>
        <taxon>Eukaryota</taxon>
        <taxon>Fungi</taxon>
        <taxon>Dikarya</taxon>
        <taxon>Ascomycota</taxon>
        <taxon>Pezizomycotina</taxon>
        <taxon>Eurotiomycetes</taxon>
        <taxon>Eurotiomycetidae</taxon>
        <taxon>Eurotiales</taxon>
        <taxon>Trichocomaceae</taxon>
        <taxon>Talaromyces</taxon>
        <taxon>Talaromyces sect. Talaromyces</taxon>
    </lineage>
</organism>
<dbReference type="GO" id="GO:0052927">
    <property type="term" value="F:CC tRNA cytidylyltransferase activity"/>
    <property type="evidence" value="ECO:0007669"/>
    <property type="project" value="TreeGrafter"/>
</dbReference>
<dbReference type="Pfam" id="PF01743">
    <property type="entry name" value="PolyA_pol"/>
    <property type="match status" value="1"/>
</dbReference>
<evidence type="ECO:0000259" key="6">
    <source>
        <dbReference type="Pfam" id="PF01743"/>
    </source>
</evidence>
<protein>
    <submittedName>
        <fullName evidence="7">CCA tRNA nucleotidyltransferase, mitochondrial</fullName>
    </submittedName>
</protein>